<dbReference type="Gene3D" id="3.40.50.1820">
    <property type="entry name" value="alpha/beta hydrolase"/>
    <property type="match status" value="1"/>
</dbReference>
<comment type="caution">
    <text evidence="3">The sequence shown here is derived from an EMBL/GenBank/DDBJ whole genome shotgun (WGS) entry which is preliminary data.</text>
</comment>
<dbReference type="RefSeq" id="WP_371837836.1">
    <property type="nucleotide sequence ID" value="NZ_JBGMEK010000006.1"/>
</dbReference>
<evidence type="ECO:0000259" key="2">
    <source>
        <dbReference type="Pfam" id="PF07859"/>
    </source>
</evidence>
<keyword evidence="1 3" id="KW-0378">Hydrolase</keyword>
<sequence length="329" mass="36174">MTFTVDPEFTQAMEKFSDLFSEIDPIPPGDVYTRRETGESILKAVHGSHPMPHDVTWDDFLVKGPNKSSLLLRWYQKANSTPGPAVLYMHGGGLIYNNVGIYDWLVARYVSDSGVPFLSVDYRKAPEHPYPAPIEDCYSALDWLVEHAKSLGVDPTKIAVMGDSAGGGLAAALAIMSRDRCGPALAKQVLIYPMLDNRTTNTDPNLAPFTLWTYEDNLTAWEAYLGNSISSDNISPCAAPAHLADARCLPPAYIEVGELDIFRHEDIQYAQLLADAGVSVELHVRPGVIHSWDSFAPNIAVSLRSHQDRIRVIKSIGESTKHPNQSAKA</sequence>
<dbReference type="InterPro" id="IPR050300">
    <property type="entry name" value="GDXG_lipolytic_enzyme"/>
</dbReference>
<evidence type="ECO:0000313" key="4">
    <source>
        <dbReference type="Proteomes" id="UP001569428"/>
    </source>
</evidence>
<name>A0ABV4NWN0_9GAMM</name>
<reference evidence="3 4" key="1">
    <citation type="submission" date="2024-08" db="EMBL/GenBank/DDBJ databases">
        <authorList>
            <person name="Ishaq N."/>
        </authorList>
    </citation>
    <scope>NUCLEOTIDE SEQUENCE [LARGE SCALE GENOMIC DNA]</scope>
    <source>
        <strain evidence="3 4">DSM 18651</strain>
    </source>
</reference>
<dbReference type="PANTHER" id="PTHR48081:SF8">
    <property type="entry name" value="ALPHA_BETA HYDROLASE FOLD-3 DOMAIN-CONTAINING PROTEIN-RELATED"/>
    <property type="match status" value="1"/>
</dbReference>
<dbReference type="GO" id="GO:0016787">
    <property type="term" value="F:hydrolase activity"/>
    <property type="evidence" value="ECO:0007669"/>
    <property type="project" value="UniProtKB-KW"/>
</dbReference>
<feature type="domain" description="Alpha/beta hydrolase fold-3" evidence="2">
    <location>
        <begin position="86"/>
        <end position="292"/>
    </location>
</feature>
<dbReference type="SUPFAM" id="SSF53474">
    <property type="entry name" value="alpha/beta-Hydrolases"/>
    <property type="match status" value="1"/>
</dbReference>
<proteinExistence type="predicted"/>
<gene>
    <name evidence="3" type="ORF">ACCI49_04790</name>
</gene>
<dbReference type="PANTHER" id="PTHR48081">
    <property type="entry name" value="AB HYDROLASE SUPERFAMILY PROTEIN C4A8.06C"/>
    <property type="match status" value="1"/>
</dbReference>
<accession>A0ABV4NWN0</accession>
<dbReference type="InterPro" id="IPR013094">
    <property type="entry name" value="AB_hydrolase_3"/>
</dbReference>
<dbReference type="Proteomes" id="UP001569428">
    <property type="component" value="Unassembled WGS sequence"/>
</dbReference>
<keyword evidence="4" id="KW-1185">Reference proteome</keyword>
<organism evidence="3 4">
    <name type="scientific">Microbulbifer epialgicus</name>
    <dbReference type="NCBI Taxonomy" id="393907"/>
    <lineage>
        <taxon>Bacteria</taxon>
        <taxon>Pseudomonadati</taxon>
        <taxon>Pseudomonadota</taxon>
        <taxon>Gammaproteobacteria</taxon>
        <taxon>Cellvibrionales</taxon>
        <taxon>Microbulbiferaceae</taxon>
        <taxon>Microbulbifer</taxon>
    </lineage>
</organism>
<dbReference type="Pfam" id="PF07859">
    <property type="entry name" value="Abhydrolase_3"/>
    <property type="match status" value="1"/>
</dbReference>
<dbReference type="InterPro" id="IPR029058">
    <property type="entry name" value="AB_hydrolase_fold"/>
</dbReference>
<evidence type="ECO:0000256" key="1">
    <source>
        <dbReference type="ARBA" id="ARBA00022801"/>
    </source>
</evidence>
<dbReference type="EMBL" id="JBGMEK010000006">
    <property type="protein sequence ID" value="MFA0810229.1"/>
    <property type="molecule type" value="Genomic_DNA"/>
</dbReference>
<evidence type="ECO:0000313" key="3">
    <source>
        <dbReference type="EMBL" id="MFA0810229.1"/>
    </source>
</evidence>
<protein>
    <submittedName>
        <fullName evidence="3">Alpha/beta hydrolase</fullName>
    </submittedName>
</protein>